<dbReference type="EMBL" id="JH971386">
    <property type="protein sequence ID" value="EKM82416.1"/>
    <property type="molecule type" value="Genomic_DNA"/>
</dbReference>
<protein>
    <submittedName>
        <fullName evidence="2">Uncharacterized protein</fullName>
    </submittedName>
</protein>
<evidence type="ECO:0000256" key="1">
    <source>
        <dbReference type="SAM" id="MobiDB-lite"/>
    </source>
</evidence>
<dbReference type="InParanoid" id="K5X3J5"/>
<dbReference type="STRING" id="597362.K5X3J5"/>
<dbReference type="GeneID" id="18830006"/>
<sequence>MLLKFTSTDMFNTSLVDVATGKCAYEITTVPTPCKPERPLPPALFSSSKTTAVSEDSLPAKHCPVVREKSEKDITYRRTQIRDASGNLAADVQWEGRHPHITIDGEKIGGLNDLFGTSTVRFLPKILAIPTKYDADYVWTATAESLTLVDYNTDETKGTFHQNVIRLPTLKSKPKLSVQTHLTPPSSPPVSPTSPRSLFRSRSRTSSADKSTLSLSLTEEQLPCDTPKSTFLPTHVPGFGSNYLEFVTHPLTKDVEVILSFLLMEILRRGRFNLTPYTFENPSIWQLKEARDVVLRTFRRNTI</sequence>
<proteinExistence type="predicted"/>
<dbReference type="AlphaFoldDB" id="K5X3J5"/>
<evidence type="ECO:0000313" key="2">
    <source>
        <dbReference type="EMBL" id="EKM82416.1"/>
    </source>
</evidence>
<dbReference type="OrthoDB" id="3258136at2759"/>
<name>K5X3J5_AGABU</name>
<feature type="region of interest" description="Disordered" evidence="1">
    <location>
        <begin position="176"/>
        <end position="212"/>
    </location>
</feature>
<accession>K5X3J5</accession>
<reference evidence="3" key="1">
    <citation type="journal article" date="2012" name="Proc. Natl. Acad. Sci. U.S.A.">
        <title>Genome sequence of the button mushroom Agaricus bisporus reveals mechanisms governing adaptation to a humic-rich ecological niche.</title>
        <authorList>
            <person name="Morin E."/>
            <person name="Kohler A."/>
            <person name="Baker A.R."/>
            <person name="Foulongne-Oriol M."/>
            <person name="Lombard V."/>
            <person name="Nagy L.G."/>
            <person name="Ohm R.A."/>
            <person name="Patyshakuliyeva A."/>
            <person name="Brun A."/>
            <person name="Aerts A.L."/>
            <person name="Bailey A.M."/>
            <person name="Billette C."/>
            <person name="Coutinho P.M."/>
            <person name="Deakin G."/>
            <person name="Doddapaneni H."/>
            <person name="Floudas D."/>
            <person name="Grimwood J."/>
            <person name="Hilden K."/>
            <person name="Kuees U."/>
            <person name="LaButti K.M."/>
            <person name="Lapidus A."/>
            <person name="Lindquist E.A."/>
            <person name="Lucas S.M."/>
            <person name="Murat C."/>
            <person name="Riley R.W."/>
            <person name="Salamov A.A."/>
            <person name="Schmutz J."/>
            <person name="Subramanian V."/>
            <person name="Woesten H.A.B."/>
            <person name="Xu J."/>
            <person name="Eastwood D.C."/>
            <person name="Foster G.D."/>
            <person name="Sonnenberg A.S."/>
            <person name="Cullen D."/>
            <person name="de Vries R.P."/>
            <person name="Lundell T."/>
            <person name="Hibbett D.S."/>
            <person name="Henrissat B."/>
            <person name="Burton K.S."/>
            <person name="Kerrigan R.W."/>
            <person name="Challen M.P."/>
            <person name="Grigoriev I.V."/>
            <person name="Martin F."/>
        </authorList>
    </citation>
    <scope>NUCLEOTIDE SEQUENCE [LARGE SCALE GENOMIC DNA]</scope>
    <source>
        <strain evidence="3">JB137-S8 / ATCC MYA-4627 / FGSC 10392</strain>
    </source>
</reference>
<feature type="compositionally biased region" description="Low complexity" evidence="1">
    <location>
        <begin position="193"/>
        <end position="212"/>
    </location>
</feature>
<dbReference type="Proteomes" id="UP000008493">
    <property type="component" value="Unassembled WGS sequence"/>
</dbReference>
<evidence type="ECO:0000313" key="3">
    <source>
        <dbReference type="Proteomes" id="UP000008493"/>
    </source>
</evidence>
<dbReference type="RefSeq" id="XP_007326130.1">
    <property type="nucleotide sequence ID" value="XM_007326068.1"/>
</dbReference>
<dbReference type="KEGG" id="abp:AGABI1DRAFT52542"/>
<keyword evidence="3" id="KW-1185">Reference proteome</keyword>
<dbReference type="OMA" id="CAYEITT"/>
<dbReference type="HOGENOM" id="CLU_079946_0_0_1"/>
<dbReference type="eggNOG" id="ENOG502SYH2">
    <property type="taxonomic scope" value="Eukaryota"/>
</dbReference>
<organism evidence="2 3">
    <name type="scientific">Agaricus bisporus var. burnettii (strain JB137-S8 / ATCC MYA-4627 / FGSC 10392)</name>
    <name type="common">White button mushroom</name>
    <dbReference type="NCBI Taxonomy" id="597362"/>
    <lineage>
        <taxon>Eukaryota</taxon>
        <taxon>Fungi</taxon>
        <taxon>Dikarya</taxon>
        <taxon>Basidiomycota</taxon>
        <taxon>Agaricomycotina</taxon>
        <taxon>Agaricomycetes</taxon>
        <taxon>Agaricomycetidae</taxon>
        <taxon>Agaricales</taxon>
        <taxon>Agaricineae</taxon>
        <taxon>Agaricaceae</taxon>
        <taxon>Agaricus</taxon>
    </lineage>
</organism>
<gene>
    <name evidence="2" type="ORF">AGABI1DRAFT_52542</name>
</gene>